<protein>
    <recommendedName>
        <fullName evidence="6">7,8-dihydroneopterin aldolase</fullName>
        <ecNumber evidence="6">4.1.2.25</ecNumber>
    </recommendedName>
</protein>
<dbReference type="InterPro" id="IPR006157">
    <property type="entry name" value="FolB_dom"/>
</dbReference>
<organism evidence="8 9">
    <name type="scientific">Phocaeicola intestinalis</name>
    <dbReference type="NCBI Taxonomy" id="2762212"/>
    <lineage>
        <taxon>Bacteria</taxon>
        <taxon>Pseudomonadati</taxon>
        <taxon>Bacteroidota</taxon>
        <taxon>Bacteroidia</taxon>
        <taxon>Bacteroidales</taxon>
        <taxon>Bacteroidaceae</taxon>
        <taxon>Phocaeicola</taxon>
    </lineage>
</organism>
<dbReference type="SMART" id="SM00905">
    <property type="entry name" value="FolB"/>
    <property type="match status" value="1"/>
</dbReference>
<reference evidence="8 9" key="1">
    <citation type="submission" date="2020-08" db="EMBL/GenBank/DDBJ databases">
        <title>A Genomic Blueprint of the Chicken Gut Microbiome.</title>
        <authorList>
            <person name="Gilroy R."/>
            <person name="Ravi A."/>
            <person name="Getino M."/>
            <person name="Pursley I."/>
            <person name="Horton D.L."/>
            <person name="Alikhan N.-F."/>
            <person name="Baker D."/>
            <person name="Gharbi K."/>
            <person name="Hall N."/>
            <person name="Watson M."/>
            <person name="Adriaenssens E.M."/>
            <person name="Foster-Nyarko E."/>
            <person name="Jarju S."/>
            <person name="Secka A."/>
            <person name="Antonio M."/>
            <person name="Oren A."/>
            <person name="Chaudhuri R."/>
            <person name="La Ragione R.M."/>
            <person name="Hildebrand F."/>
            <person name="Pallen M.J."/>
        </authorList>
    </citation>
    <scope>NUCLEOTIDE SEQUENCE [LARGE SCALE GENOMIC DNA]</scope>
    <source>
        <strain evidence="8 9">Sa1CVN1</strain>
    </source>
</reference>
<evidence type="ECO:0000256" key="2">
    <source>
        <dbReference type="ARBA" id="ARBA00005013"/>
    </source>
</evidence>
<comment type="similarity">
    <text evidence="3 6">Belongs to the DHNA family.</text>
</comment>
<evidence type="ECO:0000259" key="7">
    <source>
        <dbReference type="SMART" id="SM00905"/>
    </source>
</evidence>
<name>A0ABR8YBK3_9BACT</name>
<proteinExistence type="inferred from homology"/>
<dbReference type="SUPFAM" id="SSF55620">
    <property type="entry name" value="Tetrahydrobiopterin biosynthesis enzymes-like"/>
    <property type="match status" value="1"/>
</dbReference>
<evidence type="ECO:0000256" key="1">
    <source>
        <dbReference type="ARBA" id="ARBA00001353"/>
    </source>
</evidence>
<accession>A0ABR8YBK3</accession>
<dbReference type="GO" id="GO:0004150">
    <property type="term" value="F:dihydroneopterin aldolase activity"/>
    <property type="evidence" value="ECO:0007669"/>
    <property type="project" value="UniProtKB-EC"/>
</dbReference>
<comment type="function">
    <text evidence="6">Catalyzes the conversion of 7,8-dihydroneopterin to 6-hydroxymethyl-7,8-dihydropterin.</text>
</comment>
<dbReference type="InterPro" id="IPR043133">
    <property type="entry name" value="GTP-CH-I_C/QueF"/>
</dbReference>
<evidence type="ECO:0000256" key="5">
    <source>
        <dbReference type="ARBA" id="ARBA00023239"/>
    </source>
</evidence>
<dbReference type="NCBIfam" id="TIGR00525">
    <property type="entry name" value="folB"/>
    <property type="match status" value="1"/>
</dbReference>
<dbReference type="Gene3D" id="3.30.1130.10">
    <property type="match status" value="1"/>
</dbReference>
<comment type="pathway">
    <text evidence="2 6">Cofactor biosynthesis; tetrahydrofolate biosynthesis; 2-amino-4-hydroxy-6-hydroxymethyl-7,8-dihydropteridine diphosphate from 7,8-dihydroneopterin triphosphate: step 3/4.</text>
</comment>
<feature type="domain" description="Dihydroneopterin aldolase/epimerase" evidence="7">
    <location>
        <begin position="8"/>
        <end position="120"/>
    </location>
</feature>
<dbReference type="CDD" id="cd00534">
    <property type="entry name" value="DHNA_DHNTPE"/>
    <property type="match status" value="1"/>
</dbReference>
<comment type="catalytic activity">
    <reaction evidence="1 6">
        <text>7,8-dihydroneopterin = 6-hydroxymethyl-7,8-dihydropterin + glycolaldehyde</text>
        <dbReference type="Rhea" id="RHEA:10540"/>
        <dbReference type="ChEBI" id="CHEBI:17001"/>
        <dbReference type="ChEBI" id="CHEBI:17071"/>
        <dbReference type="ChEBI" id="CHEBI:44841"/>
        <dbReference type="EC" id="4.1.2.25"/>
    </reaction>
</comment>
<evidence type="ECO:0000313" key="8">
    <source>
        <dbReference type="EMBL" id="MBD8041595.1"/>
    </source>
</evidence>
<dbReference type="PANTHER" id="PTHR42844:SF1">
    <property type="entry name" value="DIHYDRONEOPTERIN ALDOLASE 1-RELATED"/>
    <property type="match status" value="1"/>
</dbReference>
<keyword evidence="4 6" id="KW-0289">Folate biosynthesis</keyword>
<keyword evidence="9" id="KW-1185">Reference proteome</keyword>
<comment type="caution">
    <text evidence="8">The sequence shown here is derived from an EMBL/GenBank/DDBJ whole genome shotgun (WGS) entry which is preliminary data.</text>
</comment>
<evidence type="ECO:0000313" key="9">
    <source>
        <dbReference type="Proteomes" id="UP000620874"/>
    </source>
</evidence>
<dbReference type="InterPro" id="IPR006156">
    <property type="entry name" value="Dihydroneopterin_aldolase"/>
</dbReference>
<sequence>MKAEAMYIRLDGLKFYARHGVFPQETRVGAEFTVDLCLRTDFSQAAETDALEGTVSYAEVFERVKAEMEIPSRLLEHVVYRIARRLLDDFPNVMEVTIGLYKQNPPMGADCRRVGVEARYARN</sequence>
<gene>
    <name evidence="8" type="primary">folB</name>
    <name evidence="8" type="ORF">H9625_14330</name>
</gene>
<dbReference type="RefSeq" id="WP_041583805.1">
    <property type="nucleotide sequence ID" value="NZ_JACSPP010000059.1"/>
</dbReference>
<dbReference type="EC" id="4.1.2.25" evidence="6"/>
<dbReference type="EMBL" id="JACSPP010000059">
    <property type="protein sequence ID" value="MBD8041595.1"/>
    <property type="molecule type" value="Genomic_DNA"/>
</dbReference>
<dbReference type="Pfam" id="PF02152">
    <property type="entry name" value="FolB"/>
    <property type="match status" value="1"/>
</dbReference>
<evidence type="ECO:0000256" key="4">
    <source>
        <dbReference type="ARBA" id="ARBA00022909"/>
    </source>
</evidence>
<dbReference type="Proteomes" id="UP000620874">
    <property type="component" value="Unassembled WGS sequence"/>
</dbReference>
<evidence type="ECO:0000256" key="3">
    <source>
        <dbReference type="ARBA" id="ARBA00005708"/>
    </source>
</evidence>
<keyword evidence="5 6" id="KW-0456">Lyase</keyword>
<dbReference type="PANTHER" id="PTHR42844">
    <property type="entry name" value="DIHYDRONEOPTERIN ALDOLASE 1-RELATED"/>
    <property type="match status" value="1"/>
</dbReference>
<evidence type="ECO:0000256" key="6">
    <source>
        <dbReference type="RuleBase" id="RU362079"/>
    </source>
</evidence>
<dbReference type="NCBIfam" id="TIGR00526">
    <property type="entry name" value="folB_dom"/>
    <property type="match status" value="1"/>
</dbReference>